<comment type="subcellular location">
    <subcellularLocation>
        <location evidence="1">Cell membrane</location>
        <topology evidence="1">Multi-pass membrane protein</topology>
    </subcellularLocation>
</comment>
<sequence>MEIPKRTNGEIIKGALILTMAALFIKILSAVYRVPYQNIVGDIGFYIYQQIYPLYGIAVMLSTAGFPVIISKVMSDYNEHGKAIKEKVLTITLLFLLGVGIFLFLALYINAEAIAYLMGDLELKKLIQVTAFSFLLIPFTSFFRGYFQGVEQMEPTAFSQVTEQAVRVGAILLVSYFLIHNGYTLYEAGEGAFFGSVVGIIAALIILIKFWVKENRKISFRWNLSGQLKAKGVIWKLIKYSLTIGFSSLLLLFIQLIDSFNLYSLLILNGLDENSAKMTKGIYDRGQPLIQLGTVVATSIALSIVPSISNAKKMGNENLISKEIKYTLKICFVVGVGATFGLMFIIKQVNTMLFRNQLGSDVLMILTISILFTSLSLTVIAILQGLGHTVFPALSIFIALLVKYIVNIMLIQKFGTSGAAISTVIAYLIVALLNLIYLRKLKYQLINISVFLKIILSAFFMIAALFLFQNVIEPFIFERFRPKATFLSLTSVLIGGLVYVFSIIKLQVFTENELKLIPFGNKVMKLLKLQK</sequence>
<evidence type="ECO:0000256" key="5">
    <source>
        <dbReference type="ARBA" id="ARBA00023136"/>
    </source>
</evidence>
<feature type="transmembrane region" description="Helical" evidence="6">
    <location>
        <begin position="168"/>
        <end position="186"/>
    </location>
</feature>
<feature type="transmembrane region" description="Helical" evidence="6">
    <location>
        <begin position="288"/>
        <end position="305"/>
    </location>
</feature>
<feature type="transmembrane region" description="Helical" evidence="6">
    <location>
        <begin position="417"/>
        <end position="438"/>
    </location>
</feature>
<protein>
    <submittedName>
        <fullName evidence="7">Polysaccharide biosynthesis protein</fullName>
    </submittedName>
</protein>
<evidence type="ECO:0000313" key="8">
    <source>
        <dbReference type="Proteomes" id="UP001342826"/>
    </source>
</evidence>
<feature type="transmembrane region" description="Helical" evidence="6">
    <location>
        <begin position="390"/>
        <end position="411"/>
    </location>
</feature>
<feature type="transmembrane region" description="Helical" evidence="6">
    <location>
        <begin position="192"/>
        <end position="212"/>
    </location>
</feature>
<evidence type="ECO:0000256" key="1">
    <source>
        <dbReference type="ARBA" id="ARBA00004651"/>
    </source>
</evidence>
<gene>
    <name evidence="7" type="ORF">P9271_23040</name>
</gene>
<feature type="transmembrane region" description="Helical" evidence="6">
    <location>
        <begin position="450"/>
        <end position="472"/>
    </location>
</feature>
<name>A0ABU6P4E9_9BACI</name>
<feature type="transmembrane region" description="Helical" evidence="6">
    <location>
        <begin position="52"/>
        <end position="70"/>
    </location>
</feature>
<dbReference type="PANTHER" id="PTHR30250:SF29">
    <property type="entry name" value="POLYSACCHARIDE BIOSYNTHESIS PROTEIN C-TERMINAL DOMAIN-CONTAINING PROTEIN"/>
    <property type="match status" value="1"/>
</dbReference>
<feature type="transmembrane region" description="Helical" evidence="6">
    <location>
        <begin position="233"/>
        <end position="257"/>
    </location>
</feature>
<dbReference type="PANTHER" id="PTHR30250">
    <property type="entry name" value="PST FAMILY PREDICTED COLANIC ACID TRANSPORTER"/>
    <property type="match status" value="1"/>
</dbReference>
<dbReference type="GeneID" id="301140546"/>
<keyword evidence="3 6" id="KW-0812">Transmembrane</keyword>
<feature type="transmembrane region" description="Helical" evidence="6">
    <location>
        <begin position="484"/>
        <end position="504"/>
    </location>
</feature>
<dbReference type="RefSeq" id="WP_066227630.1">
    <property type="nucleotide sequence ID" value="NZ_JARTFQ010000014.1"/>
</dbReference>
<evidence type="ECO:0000313" key="7">
    <source>
        <dbReference type="EMBL" id="MED4404161.1"/>
    </source>
</evidence>
<keyword evidence="8" id="KW-1185">Reference proteome</keyword>
<feature type="transmembrane region" description="Helical" evidence="6">
    <location>
        <begin position="91"/>
        <end position="109"/>
    </location>
</feature>
<dbReference type="Proteomes" id="UP001342826">
    <property type="component" value="Unassembled WGS sequence"/>
</dbReference>
<feature type="transmembrane region" description="Helical" evidence="6">
    <location>
        <begin position="362"/>
        <end position="383"/>
    </location>
</feature>
<evidence type="ECO:0000256" key="3">
    <source>
        <dbReference type="ARBA" id="ARBA00022692"/>
    </source>
</evidence>
<accession>A0ABU6P4E9</accession>
<organism evidence="7 8">
    <name type="scientific">Metabacillus fastidiosus</name>
    <dbReference type="NCBI Taxonomy" id="1458"/>
    <lineage>
        <taxon>Bacteria</taxon>
        <taxon>Bacillati</taxon>
        <taxon>Bacillota</taxon>
        <taxon>Bacilli</taxon>
        <taxon>Bacillales</taxon>
        <taxon>Bacillaceae</taxon>
        <taxon>Metabacillus</taxon>
    </lineage>
</organism>
<comment type="caution">
    <text evidence="7">The sequence shown here is derived from an EMBL/GenBank/DDBJ whole genome shotgun (WGS) entry which is preliminary data.</text>
</comment>
<feature type="transmembrane region" description="Helical" evidence="6">
    <location>
        <begin position="12"/>
        <end position="32"/>
    </location>
</feature>
<dbReference type="InterPro" id="IPR024923">
    <property type="entry name" value="PG_synth_SpoVB"/>
</dbReference>
<reference evidence="7 8" key="1">
    <citation type="submission" date="2023-03" db="EMBL/GenBank/DDBJ databases">
        <title>Bacillus Genome Sequencing.</title>
        <authorList>
            <person name="Dunlap C."/>
        </authorList>
    </citation>
    <scope>NUCLEOTIDE SEQUENCE [LARGE SCALE GENOMIC DNA]</scope>
    <source>
        <strain evidence="7 8">NRS-1717</strain>
    </source>
</reference>
<dbReference type="Pfam" id="PF01943">
    <property type="entry name" value="Polysacc_synt"/>
    <property type="match status" value="1"/>
</dbReference>
<keyword evidence="4 6" id="KW-1133">Transmembrane helix</keyword>
<dbReference type="PIRSF" id="PIRSF038958">
    <property type="entry name" value="PG_synth_SpoVB"/>
    <property type="match status" value="1"/>
</dbReference>
<evidence type="ECO:0000256" key="2">
    <source>
        <dbReference type="ARBA" id="ARBA00022475"/>
    </source>
</evidence>
<proteinExistence type="predicted"/>
<dbReference type="InterPro" id="IPR002797">
    <property type="entry name" value="Polysacc_synth"/>
</dbReference>
<feature type="transmembrane region" description="Helical" evidence="6">
    <location>
        <begin position="326"/>
        <end position="346"/>
    </location>
</feature>
<dbReference type="InterPro" id="IPR050833">
    <property type="entry name" value="Poly_Biosynth_Transport"/>
</dbReference>
<keyword evidence="5 6" id="KW-0472">Membrane</keyword>
<evidence type="ECO:0000256" key="4">
    <source>
        <dbReference type="ARBA" id="ARBA00022989"/>
    </source>
</evidence>
<feature type="transmembrane region" description="Helical" evidence="6">
    <location>
        <begin position="129"/>
        <end position="147"/>
    </location>
</feature>
<dbReference type="CDD" id="cd13124">
    <property type="entry name" value="MATE_SpoVB_like"/>
    <property type="match status" value="1"/>
</dbReference>
<dbReference type="EMBL" id="JARTFS010000026">
    <property type="protein sequence ID" value="MED4404161.1"/>
    <property type="molecule type" value="Genomic_DNA"/>
</dbReference>
<evidence type="ECO:0000256" key="6">
    <source>
        <dbReference type="SAM" id="Phobius"/>
    </source>
</evidence>
<keyword evidence="2" id="KW-1003">Cell membrane</keyword>